<gene>
    <name evidence="1" type="ORF">SAMN04488508_11461</name>
</gene>
<dbReference type="AlphaFoldDB" id="A0A1M6L953"/>
<organism evidence="1 2">
    <name type="scientific">Aquimarina spongiae</name>
    <dbReference type="NCBI Taxonomy" id="570521"/>
    <lineage>
        <taxon>Bacteria</taxon>
        <taxon>Pseudomonadati</taxon>
        <taxon>Bacteroidota</taxon>
        <taxon>Flavobacteriia</taxon>
        <taxon>Flavobacteriales</taxon>
        <taxon>Flavobacteriaceae</taxon>
        <taxon>Aquimarina</taxon>
    </lineage>
</organism>
<proteinExistence type="predicted"/>
<dbReference type="EMBL" id="FQYP01000014">
    <property type="protein sequence ID" value="SHJ67695.1"/>
    <property type="molecule type" value="Genomic_DNA"/>
</dbReference>
<protein>
    <submittedName>
        <fullName evidence="1">Uncharacterized protein</fullName>
    </submittedName>
</protein>
<accession>A0A1M6L953</accession>
<keyword evidence="2" id="KW-1185">Reference proteome</keyword>
<evidence type="ECO:0000313" key="1">
    <source>
        <dbReference type="EMBL" id="SHJ67695.1"/>
    </source>
</evidence>
<name>A0A1M6L953_9FLAO</name>
<dbReference type="Proteomes" id="UP000184432">
    <property type="component" value="Unassembled WGS sequence"/>
</dbReference>
<sequence length="160" mass="18885">MRHKLQTCASERDKRKKDMTTNKNLFFFTTESKIDFDLLELLNVFESVFETNDFVFELLDYEYNDVNFTYENINQSIVSFLKEGIRNAKLIVSYKDFLKFAQFIGHTESGTFHAFSFLQNINLKVSVYDSYFWSISSNDKKVLVDLSKHEQISCFNGKIE</sequence>
<evidence type="ECO:0000313" key="2">
    <source>
        <dbReference type="Proteomes" id="UP000184432"/>
    </source>
</evidence>
<dbReference type="STRING" id="570521.SAMN04488508_11461"/>
<reference evidence="2" key="1">
    <citation type="submission" date="2016-11" db="EMBL/GenBank/DDBJ databases">
        <authorList>
            <person name="Varghese N."/>
            <person name="Submissions S."/>
        </authorList>
    </citation>
    <scope>NUCLEOTIDE SEQUENCE [LARGE SCALE GENOMIC DNA]</scope>
    <source>
        <strain evidence="2">DSM 22623</strain>
    </source>
</reference>